<organism evidence="11 12">
    <name type="scientific">Elongatibacter sediminis</name>
    <dbReference type="NCBI Taxonomy" id="3119006"/>
    <lineage>
        <taxon>Bacteria</taxon>
        <taxon>Pseudomonadati</taxon>
        <taxon>Pseudomonadota</taxon>
        <taxon>Gammaproteobacteria</taxon>
        <taxon>Chromatiales</taxon>
        <taxon>Wenzhouxiangellaceae</taxon>
        <taxon>Elongatibacter</taxon>
    </lineage>
</organism>
<keyword evidence="5" id="KW-0813">Transport</keyword>
<accession>A0AAW9RJM2</accession>
<comment type="function">
    <text evidence="1">Required for nicotinamide riboside transport across the inner membrane.</text>
</comment>
<keyword evidence="9 10" id="KW-0472">Membrane</keyword>
<dbReference type="Pfam" id="PF04973">
    <property type="entry name" value="NMN_transporter"/>
    <property type="match status" value="1"/>
</dbReference>
<feature type="transmembrane region" description="Helical" evidence="10">
    <location>
        <begin position="6"/>
        <end position="39"/>
    </location>
</feature>
<keyword evidence="7 10" id="KW-0812">Transmembrane</keyword>
<evidence type="ECO:0000256" key="7">
    <source>
        <dbReference type="ARBA" id="ARBA00022692"/>
    </source>
</evidence>
<evidence type="ECO:0000256" key="4">
    <source>
        <dbReference type="ARBA" id="ARBA00017522"/>
    </source>
</evidence>
<keyword evidence="12" id="KW-1185">Reference proteome</keyword>
<dbReference type="InterPro" id="IPR006419">
    <property type="entry name" value="NMN_transpt_PnuC"/>
</dbReference>
<evidence type="ECO:0000256" key="6">
    <source>
        <dbReference type="ARBA" id="ARBA00022475"/>
    </source>
</evidence>
<dbReference type="GO" id="GO:0005886">
    <property type="term" value="C:plasma membrane"/>
    <property type="evidence" value="ECO:0007669"/>
    <property type="project" value="UniProtKB-SubCell"/>
</dbReference>
<comment type="similarity">
    <text evidence="3">Belongs to the nicotinamide ribonucleoside (NR) uptake permease (TC 4.B.1) family.</text>
</comment>
<evidence type="ECO:0000256" key="8">
    <source>
        <dbReference type="ARBA" id="ARBA00022989"/>
    </source>
</evidence>
<evidence type="ECO:0000256" key="9">
    <source>
        <dbReference type="ARBA" id="ARBA00023136"/>
    </source>
</evidence>
<dbReference type="NCBIfam" id="TIGR01528">
    <property type="entry name" value="NMN_trans_PnuC"/>
    <property type="match status" value="1"/>
</dbReference>
<comment type="caution">
    <text evidence="11">The sequence shown here is derived from an EMBL/GenBank/DDBJ whole genome shotgun (WGS) entry which is preliminary data.</text>
</comment>
<keyword evidence="8 10" id="KW-1133">Transmembrane helix</keyword>
<dbReference type="EMBL" id="JAZHOG010000005">
    <property type="protein sequence ID" value="MEJ8567731.1"/>
    <property type="molecule type" value="Genomic_DNA"/>
</dbReference>
<evidence type="ECO:0000313" key="12">
    <source>
        <dbReference type="Proteomes" id="UP001359886"/>
    </source>
</evidence>
<dbReference type="PANTHER" id="PTHR36122">
    <property type="entry name" value="NICOTINAMIDE RIBOSIDE TRANSPORTER PNUC"/>
    <property type="match status" value="1"/>
</dbReference>
<evidence type="ECO:0000256" key="10">
    <source>
        <dbReference type="SAM" id="Phobius"/>
    </source>
</evidence>
<dbReference type="GO" id="GO:0034257">
    <property type="term" value="F:nicotinamide riboside transmembrane transporter activity"/>
    <property type="evidence" value="ECO:0007669"/>
    <property type="project" value="InterPro"/>
</dbReference>
<feature type="transmembrane region" description="Helical" evidence="10">
    <location>
        <begin position="152"/>
        <end position="174"/>
    </location>
</feature>
<dbReference type="PANTHER" id="PTHR36122:SF2">
    <property type="entry name" value="NICOTINAMIDE RIBOSIDE TRANSPORTER PNUC"/>
    <property type="match status" value="1"/>
</dbReference>
<evidence type="ECO:0000256" key="1">
    <source>
        <dbReference type="ARBA" id="ARBA00002672"/>
    </source>
</evidence>
<dbReference type="AlphaFoldDB" id="A0AAW9RJM2"/>
<feature type="transmembrane region" description="Helical" evidence="10">
    <location>
        <begin position="84"/>
        <end position="105"/>
    </location>
</feature>
<evidence type="ECO:0000313" key="11">
    <source>
        <dbReference type="EMBL" id="MEJ8567731.1"/>
    </source>
</evidence>
<comment type="subcellular location">
    <subcellularLocation>
        <location evidence="2">Cell membrane</location>
        <topology evidence="2">Multi-pass membrane protein</topology>
    </subcellularLocation>
</comment>
<keyword evidence="6" id="KW-1003">Cell membrane</keyword>
<name>A0AAW9RJM2_9GAMM</name>
<evidence type="ECO:0000256" key="5">
    <source>
        <dbReference type="ARBA" id="ARBA00022448"/>
    </source>
</evidence>
<dbReference type="Proteomes" id="UP001359886">
    <property type="component" value="Unassembled WGS sequence"/>
</dbReference>
<sequence>MLAWELLAVVLAVTYLVLAIRQNIWCWAAAAISTVIYLFIMFEARLYMESVLQLFYLAMAAYGWHQWRRHGRPGEDLKVSTWPLSRHAFAIGAVLVLVFASGHLLTEYSDAALPHLDSLTTWGAIVATYMVARKILENWVYWFVIDAVSVGLYLNRGLFLTALLFVGYLVLIIIGYRSWRASMADPDPEPEPVA</sequence>
<evidence type="ECO:0000256" key="2">
    <source>
        <dbReference type="ARBA" id="ARBA00004651"/>
    </source>
</evidence>
<reference evidence="11 12" key="1">
    <citation type="submission" date="2024-02" db="EMBL/GenBank/DDBJ databases">
        <title>A novel Wenzhouxiangellaceae bacterium, isolated from coastal sediments.</title>
        <authorList>
            <person name="Du Z.-J."/>
            <person name="Ye Y.-Q."/>
            <person name="Zhang X.-Y."/>
        </authorList>
    </citation>
    <scope>NUCLEOTIDE SEQUENCE [LARGE SCALE GENOMIC DNA]</scope>
    <source>
        <strain evidence="11 12">CH-27</strain>
    </source>
</reference>
<evidence type="ECO:0000256" key="3">
    <source>
        <dbReference type="ARBA" id="ARBA00006669"/>
    </source>
</evidence>
<dbReference type="RefSeq" id="WP_354695056.1">
    <property type="nucleotide sequence ID" value="NZ_JAZHOG010000005.1"/>
</dbReference>
<protein>
    <recommendedName>
        <fullName evidence="4">Nicotinamide riboside transporter PnuC</fullName>
    </recommendedName>
</protein>
<proteinExistence type="inferred from homology"/>
<gene>
    <name evidence="11" type="primary">pnuC</name>
    <name evidence="11" type="ORF">V3330_08855</name>
</gene>